<evidence type="ECO:0000313" key="1">
    <source>
        <dbReference type="EMBL" id="TGY80943.1"/>
    </source>
</evidence>
<accession>A0AC61RKU5</accession>
<proteinExistence type="predicted"/>
<name>A0AC61RKU5_9BACT</name>
<dbReference type="EMBL" id="SRYB01000001">
    <property type="protein sequence ID" value="TGY80943.1"/>
    <property type="molecule type" value="Genomic_DNA"/>
</dbReference>
<evidence type="ECO:0000313" key="2">
    <source>
        <dbReference type="Proteomes" id="UP000306319"/>
    </source>
</evidence>
<reference evidence="1" key="1">
    <citation type="submission" date="2019-04" db="EMBL/GenBank/DDBJ databases">
        <title>Microbes associate with the intestines of laboratory mice.</title>
        <authorList>
            <person name="Navarre W."/>
            <person name="Wong E."/>
            <person name="Huang K."/>
            <person name="Tropini C."/>
            <person name="Ng K."/>
            <person name="Yu B."/>
        </authorList>
    </citation>
    <scope>NUCLEOTIDE SEQUENCE</scope>
    <source>
        <strain evidence="1">NM04_E33</strain>
    </source>
</reference>
<sequence length="90" mass="10106">MELTLTPRQIKMMKHAIGLDTSNGKVQKNKGVFEAYRNYYSASKPVPEWQRLVAEKLATATPDSDGGIVYRMTDEGANVLSEIFEIKITL</sequence>
<dbReference type="Proteomes" id="UP000306319">
    <property type="component" value="Unassembled WGS sequence"/>
</dbReference>
<keyword evidence="2" id="KW-1185">Reference proteome</keyword>
<organism evidence="1 2">
    <name type="scientific">Lepagella muris</name>
    <dbReference type="NCBI Taxonomy" id="3032870"/>
    <lineage>
        <taxon>Bacteria</taxon>
        <taxon>Pseudomonadati</taxon>
        <taxon>Bacteroidota</taxon>
        <taxon>Bacteroidia</taxon>
        <taxon>Bacteroidales</taxon>
        <taxon>Muribaculaceae</taxon>
        <taxon>Lepagella</taxon>
    </lineage>
</organism>
<comment type="caution">
    <text evidence="1">The sequence shown here is derived from an EMBL/GenBank/DDBJ whole genome shotgun (WGS) entry which is preliminary data.</text>
</comment>
<gene>
    <name evidence="1" type="ORF">E5331_00760</name>
</gene>
<protein>
    <submittedName>
        <fullName evidence="1">Uncharacterized protein</fullName>
    </submittedName>
</protein>